<dbReference type="HOGENOM" id="CLU_2254619_0_0_1"/>
<dbReference type="Gramene" id="BGIOSGA014074-TA">
    <property type="protein sequence ID" value="BGIOSGA014074-PA"/>
    <property type="gene ID" value="BGIOSGA014074"/>
</dbReference>
<name>A2XZ23_ORYSI</name>
<evidence type="ECO:0000256" key="1">
    <source>
        <dbReference type="SAM" id="MobiDB-lite"/>
    </source>
</evidence>
<keyword evidence="2" id="KW-0812">Transmembrane</keyword>
<evidence type="ECO:0000256" key="2">
    <source>
        <dbReference type="SAM" id="Phobius"/>
    </source>
</evidence>
<sequence length="104" mass="10755">MGGPLGAIIGRHPAAAGGGGEDELGGGGGGGDGGGIIRHNRRCRDLAFLVLFAAFWVAMIVNSSFGFNQGNPLRIGKEAHFCFAGRKCAFSGYSYGRRSGAFYL</sequence>
<accession>A2XZ23</accession>
<feature type="transmembrane region" description="Helical" evidence="2">
    <location>
        <begin position="46"/>
        <end position="67"/>
    </location>
</feature>
<keyword evidence="2" id="KW-1133">Transmembrane helix</keyword>
<feature type="region of interest" description="Disordered" evidence="1">
    <location>
        <begin position="1"/>
        <end position="27"/>
    </location>
</feature>
<gene>
    <name evidence="3" type="ORF">OsI_17957</name>
</gene>
<dbReference type="Proteomes" id="UP000007015">
    <property type="component" value="Chromosome 4"/>
</dbReference>
<dbReference type="AlphaFoldDB" id="A2XZ23"/>
<protein>
    <submittedName>
        <fullName evidence="3">Uncharacterized protein</fullName>
    </submittedName>
</protein>
<evidence type="ECO:0000313" key="3">
    <source>
        <dbReference type="EMBL" id="EAY96083.1"/>
    </source>
</evidence>
<proteinExistence type="predicted"/>
<keyword evidence="4" id="KW-1185">Reference proteome</keyword>
<reference evidence="3 4" key="1">
    <citation type="journal article" date="2005" name="PLoS Biol.">
        <title>The genomes of Oryza sativa: a history of duplications.</title>
        <authorList>
            <person name="Yu J."/>
            <person name="Wang J."/>
            <person name="Lin W."/>
            <person name="Li S."/>
            <person name="Li H."/>
            <person name="Zhou J."/>
            <person name="Ni P."/>
            <person name="Dong W."/>
            <person name="Hu S."/>
            <person name="Zeng C."/>
            <person name="Zhang J."/>
            <person name="Zhang Y."/>
            <person name="Li R."/>
            <person name="Xu Z."/>
            <person name="Li S."/>
            <person name="Li X."/>
            <person name="Zheng H."/>
            <person name="Cong L."/>
            <person name="Lin L."/>
            <person name="Yin J."/>
            <person name="Geng J."/>
            <person name="Li G."/>
            <person name="Shi J."/>
            <person name="Liu J."/>
            <person name="Lv H."/>
            <person name="Li J."/>
            <person name="Wang J."/>
            <person name="Deng Y."/>
            <person name="Ran L."/>
            <person name="Shi X."/>
            <person name="Wang X."/>
            <person name="Wu Q."/>
            <person name="Li C."/>
            <person name="Ren X."/>
            <person name="Wang J."/>
            <person name="Wang X."/>
            <person name="Li D."/>
            <person name="Liu D."/>
            <person name="Zhang X."/>
            <person name="Ji Z."/>
            <person name="Zhao W."/>
            <person name="Sun Y."/>
            <person name="Zhang Z."/>
            <person name="Bao J."/>
            <person name="Han Y."/>
            <person name="Dong L."/>
            <person name="Ji J."/>
            <person name="Chen P."/>
            <person name="Wu S."/>
            <person name="Liu J."/>
            <person name="Xiao Y."/>
            <person name="Bu D."/>
            <person name="Tan J."/>
            <person name="Yang L."/>
            <person name="Ye C."/>
            <person name="Zhang J."/>
            <person name="Xu J."/>
            <person name="Zhou Y."/>
            <person name="Yu Y."/>
            <person name="Zhang B."/>
            <person name="Zhuang S."/>
            <person name="Wei H."/>
            <person name="Liu B."/>
            <person name="Lei M."/>
            <person name="Yu H."/>
            <person name="Li Y."/>
            <person name="Xu H."/>
            <person name="Wei S."/>
            <person name="He X."/>
            <person name="Fang L."/>
            <person name="Zhang Z."/>
            <person name="Zhang Y."/>
            <person name="Huang X."/>
            <person name="Su Z."/>
            <person name="Tong W."/>
            <person name="Li J."/>
            <person name="Tong Z."/>
            <person name="Li S."/>
            <person name="Ye J."/>
            <person name="Wang L."/>
            <person name="Fang L."/>
            <person name="Lei T."/>
            <person name="Chen C."/>
            <person name="Chen H."/>
            <person name="Xu Z."/>
            <person name="Li H."/>
            <person name="Huang H."/>
            <person name="Zhang F."/>
            <person name="Xu H."/>
            <person name="Li N."/>
            <person name="Zhao C."/>
            <person name="Li S."/>
            <person name="Dong L."/>
            <person name="Huang Y."/>
            <person name="Li L."/>
            <person name="Xi Y."/>
            <person name="Qi Q."/>
            <person name="Li W."/>
            <person name="Zhang B."/>
            <person name="Hu W."/>
            <person name="Zhang Y."/>
            <person name="Tian X."/>
            <person name="Jiao Y."/>
            <person name="Liang X."/>
            <person name="Jin J."/>
            <person name="Gao L."/>
            <person name="Zheng W."/>
            <person name="Hao B."/>
            <person name="Liu S."/>
            <person name="Wang W."/>
            <person name="Yuan L."/>
            <person name="Cao M."/>
            <person name="McDermott J."/>
            <person name="Samudrala R."/>
            <person name="Wang J."/>
            <person name="Wong G.K."/>
            <person name="Yang H."/>
        </authorList>
    </citation>
    <scope>NUCLEOTIDE SEQUENCE [LARGE SCALE GENOMIC DNA]</scope>
    <source>
        <strain evidence="4">cv. 93-11</strain>
    </source>
</reference>
<evidence type="ECO:0000313" key="4">
    <source>
        <dbReference type="Proteomes" id="UP000007015"/>
    </source>
</evidence>
<dbReference type="EMBL" id="CM000129">
    <property type="protein sequence ID" value="EAY96083.1"/>
    <property type="molecule type" value="Genomic_DNA"/>
</dbReference>
<keyword evidence="2" id="KW-0472">Membrane</keyword>
<dbReference type="STRING" id="39946.A2XZ23"/>
<organism evidence="3 4">
    <name type="scientific">Oryza sativa subsp. indica</name>
    <name type="common">Rice</name>
    <dbReference type="NCBI Taxonomy" id="39946"/>
    <lineage>
        <taxon>Eukaryota</taxon>
        <taxon>Viridiplantae</taxon>
        <taxon>Streptophyta</taxon>
        <taxon>Embryophyta</taxon>
        <taxon>Tracheophyta</taxon>
        <taxon>Spermatophyta</taxon>
        <taxon>Magnoliopsida</taxon>
        <taxon>Liliopsida</taxon>
        <taxon>Poales</taxon>
        <taxon>Poaceae</taxon>
        <taxon>BOP clade</taxon>
        <taxon>Oryzoideae</taxon>
        <taxon>Oryzeae</taxon>
        <taxon>Oryzinae</taxon>
        <taxon>Oryza</taxon>
        <taxon>Oryza sativa</taxon>
    </lineage>
</organism>